<proteinExistence type="predicted"/>
<keyword evidence="7" id="KW-1185">Reference proteome</keyword>
<sequence>MSPPHPKQHAHKIYFAYGGNMHLRTMAKRCPGARYLGLARLQGYRWQINERGYANVVKVPGDSESGLNGGAVHGLAFLVDAEDEERLDRAEGVPNAYQKQMLNVELVVAGGRFVGRDVSEVMLSSEGLEDGSGRGVVGGGEIVQALVYASKDYVKDGLPRAEYAARMRLGLRDAVSLGLGREYAESVGKVLAAGVRPGAVGGNSPKSQASPGASRRQSQGQRPSTTAAARSKTAPSKASAPTYYFAFGSNMHLAQMAARCPDSKIFARGVLTRYRWQINERGVANIVPVPVGEVSNGKNDSIVQGILFTVSAKDIKTLDANEGIARGFYDKVALRVRVEPLAIPLKGIKTAMAMGEHGQASQPTMNGKSPCAGRDVKEVEALVYLSSQYIKDGTIRNEYIGRMQSAMADALKLGVDEAYLKRALYPWIFSSSSRADGSLDRGKQMYVIIEPSAGAERSAVSGSPKGRRIIERVPGGSGCQLGVEEI</sequence>
<evidence type="ECO:0000256" key="4">
    <source>
        <dbReference type="SAM" id="MobiDB-lite"/>
    </source>
</evidence>
<dbReference type="AlphaFoldDB" id="A0A3D8S5P9"/>
<dbReference type="InterPro" id="IPR013024">
    <property type="entry name" value="GGCT-like"/>
</dbReference>
<dbReference type="Proteomes" id="UP000256690">
    <property type="component" value="Unassembled WGS sequence"/>
</dbReference>
<dbReference type="CDD" id="cd06661">
    <property type="entry name" value="GGCT_like"/>
    <property type="match status" value="2"/>
</dbReference>
<dbReference type="EMBL" id="PVWQ01000005">
    <property type="protein sequence ID" value="RDW81619.1"/>
    <property type="molecule type" value="Genomic_DNA"/>
</dbReference>
<dbReference type="PANTHER" id="PTHR12935">
    <property type="entry name" value="GAMMA-GLUTAMYLCYCLOTRANSFERASE"/>
    <property type="match status" value="1"/>
</dbReference>
<evidence type="ECO:0000259" key="5">
    <source>
        <dbReference type="Pfam" id="PF06094"/>
    </source>
</evidence>
<feature type="region of interest" description="Disordered" evidence="4">
    <location>
        <begin position="198"/>
        <end position="234"/>
    </location>
</feature>
<dbReference type="EC" id="4.3.2.9" evidence="1"/>
<evidence type="ECO:0000256" key="2">
    <source>
        <dbReference type="ARBA" id="ARBA00023239"/>
    </source>
</evidence>
<reference evidence="6 7" key="1">
    <citation type="journal article" date="2018" name="IMA Fungus">
        <title>IMA Genome-F 9: Draft genome sequence of Annulohypoxylon stygium, Aspergillus mulundensis, Berkeleyomyces basicola (syn. Thielaviopsis basicola), Ceratocystis smalleyi, two Cercospora beticola strains, Coleophoma cylindrospora, Fusarium fracticaudum, Phialophora cf. hyalina, and Morchella septimelata.</title>
        <authorList>
            <person name="Wingfield B.D."/>
            <person name="Bills G.F."/>
            <person name="Dong Y."/>
            <person name="Huang W."/>
            <person name="Nel W.J."/>
            <person name="Swalarsk-Parry B.S."/>
            <person name="Vaghefi N."/>
            <person name="Wilken P.M."/>
            <person name="An Z."/>
            <person name="de Beer Z.W."/>
            <person name="De Vos L."/>
            <person name="Chen L."/>
            <person name="Duong T.A."/>
            <person name="Gao Y."/>
            <person name="Hammerbacher A."/>
            <person name="Kikkert J.R."/>
            <person name="Li Y."/>
            <person name="Li H."/>
            <person name="Li K."/>
            <person name="Li Q."/>
            <person name="Liu X."/>
            <person name="Ma X."/>
            <person name="Naidoo K."/>
            <person name="Pethybridge S.J."/>
            <person name="Sun J."/>
            <person name="Steenkamp E.T."/>
            <person name="van der Nest M.A."/>
            <person name="van Wyk S."/>
            <person name="Wingfield M.J."/>
            <person name="Xiong C."/>
            <person name="Yue Q."/>
            <person name="Zhang X."/>
        </authorList>
    </citation>
    <scope>NUCLEOTIDE SEQUENCE [LARGE SCALE GENOMIC DNA]</scope>
    <source>
        <strain evidence="6 7">DSM 5745</strain>
    </source>
</reference>
<dbReference type="InterPro" id="IPR017939">
    <property type="entry name" value="G-Glutamylcylcotransferase"/>
</dbReference>
<feature type="active site" description="Proton acceptor" evidence="3">
    <location>
        <position position="91"/>
    </location>
</feature>
<dbReference type="SUPFAM" id="SSF110857">
    <property type="entry name" value="Gamma-glutamyl cyclotransferase-like"/>
    <property type="match status" value="2"/>
</dbReference>
<dbReference type="GeneID" id="38115546"/>
<dbReference type="RefSeq" id="XP_026604672.1">
    <property type="nucleotide sequence ID" value="XM_026747192.1"/>
</dbReference>
<dbReference type="Pfam" id="PF06094">
    <property type="entry name" value="GGACT"/>
    <property type="match status" value="1"/>
</dbReference>
<dbReference type="Gene3D" id="3.10.490.10">
    <property type="entry name" value="Gamma-glutamyl cyclotransferase-like"/>
    <property type="match status" value="2"/>
</dbReference>
<dbReference type="STRING" id="1810919.A0A3D8S5P9"/>
<protein>
    <recommendedName>
        <fullName evidence="1">gamma-glutamylcyclotransferase</fullName>
        <ecNumber evidence="1">4.3.2.9</ecNumber>
    </recommendedName>
</protein>
<name>A0A3D8S5P9_9EURO</name>
<dbReference type="GO" id="GO:0003839">
    <property type="term" value="F:gamma-glutamylcyclotransferase activity"/>
    <property type="evidence" value="ECO:0007669"/>
    <property type="project" value="UniProtKB-EC"/>
</dbReference>
<dbReference type="InterPro" id="IPR009288">
    <property type="entry name" value="AIG2-like_dom"/>
</dbReference>
<organism evidence="6 7">
    <name type="scientific">Aspergillus mulundensis</name>
    <dbReference type="NCBI Taxonomy" id="1810919"/>
    <lineage>
        <taxon>Eukaryota</taxon>
        <taxon>Fungi</taxon>
        <taxon>Dikarya</taxon>
        <taxon>Ascomycota</taxon>
        <taxon>Pezizomycotina</taxon>
        <taxon>Eurotiomycetes</taxon>
        <taxon>Eurotiomycetidae</taxon>
        <taxon>Eurotiales</taxon>
        <taxon>Aspergillaceae</taxon>
        <taxon>Aspergillus</taxon>
        <taxon>Aspergillus subgen. Nidulantes</taxon>
    </lineage>
</organism>
<dbReference type="PANTHER" id="PTHR12935:SF0">
    <property type="entry name" value="GAMMA-GLUTAMYLCYCLOTRANSFERASE"/>
    <property type="match status" value="1"/>
</dbReference>
<evidence type="ECO:0000256" key="3">
    <source>
        <dbReference type="PIRSR" id="PIRSR617939-1"/>
    </source>
</evidence>
<comment type="caution">
    <text evidence="6">The sequence shown here is derived from an EMBL/GenBank/DDBJ whole genome shotgun (WGS) entry which is preliminary data.</text>
</comment>
<keyword evidence="2" id="KW-0456">Lyase</keyword>
<evidence type="ECO:0000313" key="6">
    <source>
        <dbReference type="EMBL" id="RDW81619.1"/>
    </source>
</evidence>
<feature type="compositionally biased region" description="Polar residues" evidence="4">
    <location>
        <begin position="204"/>
        <end position="234"/>
    </location>
</feature>
<evidence type="ECO:0000256" key="1">
    <source>
        <dbReference type="ARBA" id="ARBA00012346"/>
    </source>
</evidence>
<dbReference type="OrthoDB" id="2924818at2759"/>
<evidence type="ECO:0000313" key="7">
    <source>
        <dbReference type="Proteomes" id="UP000256690"/>
    </source>
</evidence>
<feature type="domain" description="Gamma-glutamylcyclotransferase AIG2-like" evidence="5">
    <location>
        <begin position="14"/>
        <end position="110"/>
    </location>
</feature>
<gene>
    <name evidence="6" type="ORF">DSM5745_05176</name>
</gene>
<accession>A0A3D8S5P9</accession>
<dbReference type="InterPro" id="IPR036568">
    <property type="entry name" value="GGCT-like_sf"/>
</dbReference>